<keyword evidence="2" id="KW-1133">Transmembrane helix</keyword>
<comment type="caution">
    <text evidence="3">The sequence shown here is derived from an EMBL/GenBank/DDBJ whole genome shotgun (WGS) entry which is preliminary data.</text>
</comment>
<dbReference type="EMBL" id="BNEE01000006">
    <property type="protein sequence ID" value="GHI88364.1"/>
    <property type="molecule type" value="Genomic_DNA"/>
</dbReference>
<dbReference type="RefSeq" id="WP_202205112.1">
    <property type="nucleotide sequence ID" value="NZ_BNEE01000006.1"/>
</dbReference>
<gene>
    <name evidence="3" type="ORF">Sxan_57280</name>
</gene>
<feature type="transmembrane region" description="Helical" evidence="2">
    <location>
        <begin position="69"/>
        <end position="89"/>
    </location>
</feature>
<feature type="region of interest" description="Disordered" evidence="1">
    <location>
        <begin position="1"/>
        <end position="63"/>
    </location>
</feature>
<accession>A0A919H2J9</accession>
<keyword evidence="4" id="KW-1185">Reference proteome</keyword>
<evidence type="ECO:0000256" key="1">
    <source>
        <dbReference type="SAM" id="MobiDB-lite"/>
    </source>
</evidence>
<sequence>MPPPTAPDPAPPTAPDPAPPTAPDPAPTPEPAPEPTPAPEPAPAPEPDPEPAPAPEPAARRRGRARTPLLIAAAAVLGVLAGTVTGYAVQYDRAPTPLPPLAQPKLDAPAPLALDETSSVRSVHANRWHKSDEDLSQLLIEAPAGARTSFSGYVSPDSFAADFFDHPGPGLRALVVDDIRRIASRRWEQGDSDFVDVTLLQFRARAGADNFQASQGSYMSEKGFAGNDGMGVPGIPGGAGHAWIDSEVSEEPGFLPMRGARAVLRRGDIVIDIHYSNNRGKVDKDVLLDLAKRQMERL</sequence>
<keyword evidence="2" id="KW-0472">Membrane</keyword>
<organism evidence="3 4">
    <name type="scientific">Streptomyces xanthophaeus</name>
    <dbReference type="NCBI Taxonomy" id="67385"/>
    <lineage>
        <taxon>Bacteria</taxon>
        <taxon>Bacillati</taxon>
        <taxon>Actinomycetota</taxon>
        <taxon>Actinomycetes</taxon>
        <taxon>Kitasatosporales</taxon>
        <taxon>Streptomycetaceae</taxon>
        <taxon>Streptomyces</taxon>
    </lineage>
</organism>
<evidence type="ECO:0000256" key="2">
    <source>
        <dbReference type="SAM" id="Phobius"/>
    </source>
</evidence>
<name>A0A919H2J9_9ACTN</name>
<reference evidence="3" key="1">
    <citation type="submission" date="2020-09" db="EMBL/GenBank/DDBJ databases">
        <title>Whole genome shotgun sequence of Streptomyces xanthophaeus NBRC 12829.</title>
        <authorList>
            <person name="Komaki H."/>
            <person name="Tamura T."/>
        </authorList>
    </citation>
    <scope>NUCLEOTIDE SEQUENCE</scope>
    <source>
        <strain evidence="3">NBRC 12829</strain>
    </source>
</reference>
<evidence type="ECO:0000313" key="4">
    <source>
        <dbReference type="Proteomes" id="UP000600026"/>
    </source>
</evidence>
<feature type="compositionally biased region" description="Pro residues" evidence="1">
    <location>
        <begin position="1"/>
        <end position="56"/>
    </location>
</feature>
<proteinExistence type="predicted"/>
<dbReference type="AlphaFoldDB" id="A0A919H2J9"/>
<evidence type="ECO:0000313" key="3">
    <source>
        <dbReference type="EMBL" id="GHI88364.1"/>
    </source>
</evidence>
<protein>
    <submittedName>
        <fullName evidence="3">Uncharacterized protein</fullName>
    </submittedName>
</protein>
<keyword evidence="2" id="KW-0812">Transmembrane</keyword>
<dbReference type="Proteomes" id="UP000600026">
    <property type="component" value="Unassembled WGS sequence"/>
</dbReference>